<keyword evidence="12" id="KW-1185">Reference proteome</keyword>
<keyword evidence="6" id="KW-0408">Iron</keyword>
<evidence type="ECO:0000256" key="1">
    <source>
        <dbReference type="ARBA" id="ARBA00001966"/>
    </source>
</evidence>
<evidence type="ECO:0000256" key="4">
    <source>
        <dbReference type="ARBA" id="ARBA00022763"/>
    </source>
</evidence>
<keyword evidence="4" id="KW-0227">DNA damage</keyword>
<evidence type="ECO:0000256" key="7">
    <source>
        <dbReference type="ARBA" id="ARBA00023014"/>
    </source>
</evidence>
<dbReference type="Pfam" id="PF00730">
    <property type="entry name" value="HhH-GPD"/>
    <property type="match status" value="1"/>
</dbReference>
<organism evidence="11 12">
    <name type="scientific">Hoylesella nanceiensis</name>
    <dbReference type="NCBI Taxonomy" id="425941"/>
    <lineage>
        <taxon>Bacteria</taxon>
        <taxon>Pseudomonadati</taxon>
        <taxon>Bacteroidota</taxon>
        <taxon>Bacteroidia</taxon>
        <taxon>Bacteroidales</taxon>
        <taxon>Prevotellaceae</taxon>
        <taxon>Hoylesella</taxon>
    </lineage>
</organism>
<keyword evidence="5" id="KW-0378">Hydrolase</keyword>
<dbReference type="EMBL" id="JAHXCT010000002">
    <property type="protein sequence ID" value="MBW4768612.1"/>
    <property type="molecule type" value="Genomic_DNA"/>
</dbReference>
<evidence type="ECO:0000256" key="6">
    <source>
        <dbReference type="ARBA" id="ARBA00023004"/>
    </source>
</evidence>
<dbReference type="RefSeq" id="WP_219479555.1">
    <property type="nucleotide sequence ID" value="NZ_JAHXCT010000002.1"/>
</dbReference>
<accession>A0ABS6YAL5</accession>
<comment type="function">
    <text evidence="2">Adenine glycosylase active on G-A mispairs. MutY also corrects error-prone DNA synthesis past GO lesions which are due to the oxidatively damaged form of guanine: 7,8-dihydro-8-oxoguanine (8-oxo-dGTP).</text>
</comment>
<dbReference type="CDD" id="cd03431">
    <property type="entry name" value="NUDIX_DNA_Glycosylase_C-MutY"/>
    <property type="match status" value="1"/>
</dbReference>
<evidence type="ECO:0000313" key="11">
    <source>
        <dbReference type="EMBL" id="MBW4768612.1"/>
    </source>
</evidence>
<dbReference type="NCBIfam" id="TIGR01084">
    <property type="entry name" value="mutY"/>
    <property type="match status" value="1"/>
</dbReference>
<evidence type="ECO:0000256" key="3">
    <source>
        <dbReference type="ARBA" id="ARBA00022723"/>
    </source>
</evidence>
<keyword evidence="9" id="KW-0326">Glycosidase</keyword>
<reference evidence="11 12" key="1">
    <citation type="submission" date="2021-07" db="EMBL/GenBank/DDBJ databases">
        <title>Genomic diversity and antimicrobial resistance of Prevotella spp. isolated from chronic lung disease airways.</title>
        <authorList>
            <person name="Webb K.A."/>
            <person name="Olagoke O.S."/>
            <person name="Baird T."/>
            <person name="Neill J."/>
            <person name="Pham A."/>
            <person name="Wells T.J."/>
            <person name="Ramsay K.A."/>
            <person name="Bell S.C."/>
            <person name="Sarovich D.S."/>
            <person name="Price E.P."/>
        </authorList>
    </citation>
    <scope>NUCLEOTIDE SEQUENCE [LARGE SCALE GENOMIC DNA]</scope>
    <source>
        <strain evidence="11 12">SCHI0011.S.12</strain>
    </source>
</reference>
<keyword evidence="7" id="KW-0411">Iron-sulfur</keyword>
<name>A0ABS6YAL5_9BACT</name>
<evidence type="ECO:0000256" key="8">
    <source>
        <dbReference type="ARBA" id="ARBA00023204"/>
    </source>
</evidence>
<dbReference type="InterPro" id="IPR003265">
    <property type="entry name" value="HhH-GPD_domain"/>
</dbReference>
<proteinExistence type="predicted"/>
<evidence type="ECO:0000256" key="2">
    <source>
        <dbReference type="ARBA" id="ARBA00002933"/>
    </source>
</evidence>
<dbReference type="PANTHER" id="PTHR42944">
    <property type="entry name" value="ADENINE DNA GLYCOSYLASE"/>
    <property type="match status" value="1"/>
</dbReference>
<evidence type="ECO:0000313" key="12">
    <source>
        <dbReference type="Proteomes" id="UP000788426"/>
    </source>
</evidence>
<evidence type="ECO:0000256" key="5">
    <source>
        <dbReference type="ARBA" id="ARBA00022801"/>
    </source>
</evidence>
<dbReference type="Proteomes" id="UP000788426">
    <property type="component" value="Unassembled WGS sequence"/>
</dbReference>
<comment type="cofactor">
    <cofactor evidence="1">
        <name>[4Fe-4S] cluster</name>
        <dbReference type="ChEBI" id="CHEBI:49883"/>
    </cofactor>
</comment>
<gene>
    <name evidence="11" type="primary">mutY</name>
    <name evidence="11" type="ORF">KZO38_02385</name>
</gene>
<feature type="domain" description="HhH-GPD" evidence="10">
    <location>
        <begin position="39"/>
        <end position="188"/>
    </location>
</feature>
<dbReference type="InterPro" id="IPR005760">
    <property type="entry name" value="A/G_AdeGlyc_MutY"/>
</dbReference>
<dbReference type="SMART" id="SM00478">
    <property type="entry name" value="ENDO3c"/>
    <property type="match status" value="1"/>
</dbReference>
<dbReference type="CDD" id="cd00056">
    <property type="entry name" value="ENDO3c"/>
    <property type="match status" value="1"/>
</dbReference>
<evidence type="ECO:0000256" key="9">
    <source>
        <dbReference type="ARBA" id="ARBA00023295"/>
    </source>
</evidence>
<comment type="caution">
    <text evidence="11">The sequence shown here is derived from an EMBL/GenBank/DDBJ whole genome shotgun (WGS) entry which is preliminary data.</text>
</comment>
<keyword evidence="3" id="KW-0479">Metal-binding</keyword>
<dbReference type="Pfam" id="PF14815">
    <property type="entry name" value="NUDIX_4"/>
    <property type="match status" value="1"/>
</dbReference>
<dbReference type="PANTHER" id="PTHR42944:SF1">
    <property type="entry name" value="ADENINE DNA GLYCOSYLASE"/>
    <property type="match status" value="1"/>
</dbReference>
<protein>
    <submittedName>
        <fullName evidence="11">A/G-specific adenine glycosylase</fullName>
    </submittedName>
</protein>
<evidence type="ECO:0000259" key="10">
    <source>
        <dbReference type="SMART" id="SM00478"/>
    </source>
</evidence>
<sequence length="353" mass="40750">MSKEQQFAPTLLAWYGINGRELPWRKTTNPYFIWLSEIILQQTRVEQGMSYWHKFVEHYGTVEQLAAASEDAVLLLWQGLGYYSRARNMRVAAQQVVEMGGFPTTSKELQQLKGVGVYTASAIASFAFNERVAVVDGNVYRVLARYFGIDAPIDDRKGKELFEQLAQRLLPHKDSAQYNQAIMDFGALQCVPASPNCMQCPLVETCDAFRNNKVATLPVKQKKVKKQNVFLNYVYLQYKGKTALMRRGKGDIWNGLWQPLLLEDLLQQPIEPSTECKTLQKHYPQAVQVVKDLKHLLTHRTIFANMFFIRLEQEITLPEPYQWVKEDEIEQYAHSRLVELLLEKVRDYLGANH</sequence>
<dbReference type="InterPro" id="IPR029119">
    <property type="entry name" value="MutY_C"/>
</dbReference>
<dbReference type="InterPro" id="IPR044298">
    <property type="entry name" value="MIG/MutY"/>
</dbReference>
<keyword evidence="8" id="KW-0234">DNA repair</keyword>